<reference evidence="2" key="1">
    <citation type="submission" date="2022-07" db="EMBL/GenBank/DDBJ databases">
        <title>Genome Sequence of Xylaria arbuscula.</title>
        <authorList>
            <person name="Buettner E."/>
        </authorList>
    </citation>
    <scope>NUCLEOTIDE SEQUENCE</scope>
    <source>
        <strain evidence="2">VT107</strain>
    </source>
</reference>
<organism evidence="2 3">
    <name type="scientific">Xylaria arbuscula</name>
    <dbReference type="NCBI Taxonomy" id="114810"/>
    <lineage>
        <taxon>Eukaryota</taxon>
        <taxon>Fungi</taxon>
        <taxon>Dikarya</taxon>
        <taxon>Ascomycota</taxon>
        <taxon>Pezizomycotina</taxon>
        <taxon>Sordariomycetes</taxon>
        <taxon>Xylariomycetidae</taxon>
        <taxon>Xylariales</taxon>
        <taxon>Xylariaceae</taxon>
        <taxon>Xylaria</taxon>
    </lineage>
</organism>
<evidence type="ECO:0000313" key="3">
    <source>
        <dbReference type="Proteomes" id="UP001148614"/>
    </source>
</evidence>
<proteinExistence type="predicted"/>
<keyword evidence="3" id="KW-1185">Reference proteome</keyword>
<evidence type="ECO:0000256" key="1">
    <source>
        <dbReference type="SAM" id="MobiDB-lite"/>
    </source>
</evidence>
<dbReference type="EMBL" id="JANPWZ010001464">
    <property type="protein sequence ID" value="KAJ3565615.1"/>
    <property type="molecule type" value="Genomic_DNA"/>
</dbReference>
<accession>A0A9W8TL70</accession>
<feature type="compositionally biased region" description="Polar residues" evidence="1">
    <location>
        <begin position="21"/>
        <end position="35"/>
    </location>
</feature>
<name>A0A9W8TL70_9PEZI</name>
<dbReference type="Proteomes" id="UP001148614">
    <property type="component" value="Unassembled WGS sequence"/>
</dbReference>
<evidence type="ECO:0000313" key="2">
    <source>
        <dbReference type="EMBL" id="KAJ3565615.1"/>
    </source>
</evidence>
<gene>
    <name evidence="2" type="ORF">NPX13_g7441</name>
</gene>
<comment type="caution">
    <text evidence="2">The sequence shown here is derived from an EMBL/GenBank/DDBJ whole genome shotgun (WGS) entry which is preliminary data.</text>
</comment>
<dbReference type="AlphaFoldDB" id="A0A9W8TL70"/>
<feature type="region of interest" description="Disordered" evidence="1">
    <location>
        <begin position="1"/>
        <end position="64"/>
    </location>
</feature>
<protein>
    <submittedName>
        <fullName evidence="2">Uncharacterized protein</fullName>
    </submittedName>
</protein>
<sequence length="78" mass="8701">MLGTSQGGPLQQSNYEDRNPDQSNQMDLDQNQQHIDPSIENVTGRPPFAETQYPTHEDGGYPPSYLRTITSIATIKLP</sequence>